<protein>
    <submittedName>
        <fullName evidence="3">Isochorismatase hydrolase</fullName>
    </submittedName>
</protein>
<evidence type="ECO:0000259" key="2">
    <source>
        <dbReference type="Pfam" id="PF00857"/>
    </source>
</evidence>
<organism evidence="3 4">
    <name type="scientific">Acidomonas methanolica NBRC 104435</name>
    <dbReference type="NCBI Taxonomy" id="1231351"/>
    <lineage>
        <taxon>Bacteria</taxon>
        <taxon>Pseudomonadati</taxon>
        <taxon>Pseudomonadota</taxon>
        <taxon>Alphaproteobacteria</taxon>
        <taxon>Acetobacterales</taxon>
        <taxon>Acetobacteraceae</taxon>
        <taxon>Acidomonas</taxon>
    </lineage>
</organism>
<comment type="caution">
    <text evidence="3">The sequence shown here is derived from an EMBL/GenBank/DDBJ whole genome shotgun (WGS) entry which is preliminary data.</text>
</comment>
<dbReference type="Gene3D" id="3.40.50.850">
    <property type="entry name" value="Isochorismatase-like"/>
    <property type="match status" value="1"/>
</dbReference>
<reference evidence="4" key="1">
    <citation type="journal article" date="2014" name="FEMS Microbiol. Lett.">
        <title>Draft Genomic DNA Sequence of the Facultatively Methylotrophic Bacterium Acidomonas methanolica type strain MB58.</title>
        <authorList>
            <person name="Higashiura N."/>
            <person name="Hadano H."/>
            <person name="Hirakawa H."/>
            <person name="Matsutani M."/>
            <person name="Takabe S."/>
            <person name="Matsushita K."/>
            <person name="Azuma Y."/>
        </authorList>
    </citation>
    <scope>NUCLEOTIDE SEQUENCE [LARGE SCALE GENOMIC DNA]</scope>
    <source>
        <strain evidence="4">MB58</strain>
    </source>
</reference>
<evidence type="ECO:0000256" key="1">
    <source>
        <dbReference type="ARBA" id="ARBA00022801"/>
    </source>
</evidence>
<name>A0A023D9A6_ACIMT</name>
<feature type="domain" description="Isochorismatase-like" evidence="2">
    <location>
        <begin position="18"/>
        <end position="191"/>
    </location>
</feature>
<reference evidence="3 4" key="2">
    <citation type="journal article" date="2014" name="FEMS Microbiol. Lett.">
        <title>Draft genomic DNA sequence of the facultatively methylotrophic bacterium Acidomonas methanolica type strain MB58.</title>
        <authorList>
            <person name="Higashiura N."/>
            <person name="Hadano H."/>
            <person name="Hirakawa H."/>
            <person name="Matsutani M."/>
            <person name="Takabe S."/>
            <person name="Matsushita K."/>
            <person name="Azuma Y."/>
        </authorList>
    </citation>
    <scope>NUCLEOTIDE SEQUENCE [LARGE SCALE GENOMIC DNA]</scope>
    <source>
        <strain evidence="3 4">MB58</strain>
    </source>
</reference>
<evidence type="ECO:0000313" key="4">
    <source>
        <dbReference type="Proteomes" id="UP000019760"/>
    </source>
</evidence>
<dbReference type="Pfam" id="PF00857">
    <property type="entry name" value="Isochorismatase"/>
    <property type="match status" value="1"/>
</dbReference>
<dbReference type="SUPFAM" id="SSF52499">
    <property type="entry name" value="Isochorismatase-like hydrolases"/>
    <property type="match status" value="1"/>
</dbReference>
<dbReference type="AlphaFoldDB" id="A0A023D9A6"/>
<gene>
    <name evidence="3" type="ORF">Amme_238_003</name>
</gene>
<keyword evidence="4" id="KW-1185">Reference proteome</keyword>
<dbReference type="GO" id="GO:0016787">
    <property type="term" value="F:hydrolase activity"/>
    <property type="evidence" value="ECO:0007669"/>
    <property type="project" value="UniProtKB-KW"/>
</dbReference>
<accession>A0A023D9A6</accession>
<dbReference type="InterPro" id="IPR000868">
    <property type="entry name" value="Isochorismatase-like_dom"/>
</dbReference>
<dbReference type="InterPro" id="IPR036380">
    <property type="entry name" value="Isochorismatase-like_sf"/>
</dbReference>
<dbReference type="CDD" id="cd00431">
    <property type="entry name" value="cysteine_hydrolases"/>
    <property type="match status" value="1"/>
</dbReference>
<keyword evidence="1 3" id="KW-0378">Hydrolase</keyword>
<sequence>MSGAKQIVAKPMIVGQPALIVVDIQKGGFAPRPASSRLEFMPDAVERYTRARTVVDAARTAGIPVIFVQEAHRRTMVDFGRELDGSESVHCLEGQPNTDFAVEELGMVEDDYRITKRRYSVFFGTDMEILLKGLGVQTVIMVGGFTDVCVHYSFVDGHQMDYYCRVVEDCVSGSSYRAHDAALEAMEYLQAGARRSAQDVVDAFAAIRRQA</sequence>
<dbReference type="RefSeq" id="WP_042062189.1">
    <property type="nucleotide sequence ID" value="NZ_BAND01000222.1"/>
</dbReference>
<dbReference type="PANTHER" id="PTHR43540">
    <property type="entry name" value="PEROXYUREIDOACRYLATE/UREIDOACRYLATE AMIDOHYDROLASE-RELATED"/>
    <property type="match status" value="1"/>
</dbReference>
<dbReference type="EMBL" id="BAND01000222">
    <property type="protein sequence ID" value="GAJ30693.1"/>
    <property type="molecule type" value="Genomic_DNA"/>
</dbReference>
<evidence type="ECO:0000313" key="3">
    <source>
        <dbReference type="EMBL" id="GAJ30693.1"/>
    </source>
</evidence>
<proteinExistence type="predicted"/>
<dbReference type="InterPro" id="IPR050272">
    <property type="entry name" value="Isochorismatase-like_hydrls"/>
</dbReference>
<dbReference type="Proteomes" id="UP000019760">
    <property type="component" value="Unassembled WGS sequence"/>
</dbReference>